<feature type="domain" description="Rhodanese" evidence="3">
    <location>
        <begin position="528"/>
        <end position="643"/>
    </location>
</feature>
<dbReference type="SUPFAM" id="SSF47473">
    <property type="entry name" value="EF-hand"/>
    <property type="match status" value="2"/>
</dbReference>
<protein>
    <submittedName>
        <fullName evidence="5">Uncharacterized protein</fullName>
    </submittedName>
</protein>
<dbReference type="Pfam" id="PF13499">
    <property type="entry name" value="EF-hand_7"/>
    <property type="match status" value="3"/>
</dbReference>
<dbReference type="Gene3D" id="3.40.250.10">
    <property type="entry name" value="Rhodanese-like domain"/>
    <property type="match status" value="1"/>
</dbReference>
<evidence type="ECO:0000256" key="2">
    <source>
        <dbReference type="SAM" id="MobiDB-lite"/>
    </source>
</evidence>
<dbReference type="SMART" id="SM00450">
    <property type="entry name" value="RHOD"/>
    <property type="match status" value="1"/>
</dbReference>
<dbReference type="PROSITE" id="PS50206">
    <property type="entry name" value="RHODANESE_3"/>
    <property type="match status" value="1"/>
</dbReference>
<dbReference type="InterPro" id="IPR011992">
    <property type="entry name" value="EF-hand-dom_pair"/>
</dbReference>
<proteinExistence type="predicted"/>
<evidence type="ECO:0000259" key="4">
    <source>
        <dbReference type="PROSITE" id="PS50222"/>
    </source>
</evidence>
<dbReference type="AlphaFoldDB" id="A0AAD3HS05"/>
<dbReference type="SMART" id="SM00054">
    <property type="entry name" value="EFh"/>
    <property type="match status" value="7"/>
</dbReference>
<dbReference type="CDD" id="cd00158">
    <property type="entry name" value="RHOD"/>
    <property type="match status" value="1"/>
</dbReference>
<evidence type="ECO:0000256" key="1">
    <source>
        <dbReference type="ARBA" id="ARBA00022837"/>
    </source>
</evidence>
<evidence type="ECO:0000313" key="6">
    <source>
        <dbReference type="Proteomes" id="UP001054857"/>
    </source>
</evidence>
<feature type="region of interest" description="Disordered" evidence="2">
    <location>
        <begin position="262"/>
        <end position="291"/>
    </location>
</feature>
<feature type="domain" description="EF-hand" evidence="4">
    <location>
        <begin position="434"/>
        <end position="469"/>
    </location>
</feature>
<evidence type="ECO:0000313" key="5">
    <source>
        <dbReference type="EMBL" id="GFR50480.1"/>
    </source>
</evidence>
<dbReference type="InterPro" id="IPR036873">
    <property type="entry name" value="Rhodanese-like_dom_sf"/>
</dbReference>
<sequence>MNRKESLLEVFSLFDDNGNGYVEQRELRALSNNPTAEGRMDEALETLALLDVNGDRRVSAQEFVQVFEFIGAQMGDPEFDALVGDMRQQAGASLSREEMLRRVFQKLDRDKSGYIEMHELRTLVGRVAPAESLHRAHGTLRMFDTNSDDRVSCEEFLAVFGFLAQQMDDREFKAFVSRLARKGFEALYEEDYRHPHGCRSWLLSEVVPVLRGGLLALVREVERDALDLATGIPWDEGVHMPRGWRPFSPMRWLAGWLEAAATAPPRRGSEGGAGGGEGEGEGAGGEGSAKRLEAMSREEKLAYIFSQIDTNASGSIPAHNLVSIAELIFAEGAGGVTDPRDVIDPVLAALGIHPLDSVVDAVEFEQALTQMTSLLSDAEFDEAARVVAAQRDWRYCRSRADKFRYLFHSLDLDHSGALTFNELKAMAQRMDPDVTEETVSASLDYMDRDHSDTVSAEEFVTALSSLLGHVDSEAALDDMVQRMMHLRGGADPANEVEPPALAEFVRGLRTHGVAAQLSTSIVLDKLSSRQPLVLLDVRPDEERAVSVMPGALPLALQPAPAATWGYSLAGGPAPAVAKVREALAAVTAAAQPTAQPPVVAAYCSTGELGGVAALLLSDALRITVYNICGGIINYYNQGGSVCRPGGAGEGGKPVQVQALHPGSQQQRAFVTRPNNYR</sequence>
<feature type="domain" description="EF-hand" evidence="4">
    <location>
        <begin position="398"/>
        <end position="433"/>
    </location>
</feature>
<feature type="domain" description="EF-hand" evidence="4">
    <location>
        <begin position="131"/>
        <end position="166"/>
    </location>
</feature>
<gene>
    <name evidence="5" type="ORF">Agub_g12740</name>
</gene>
<dbReference type="Proteomes" id="UP001054857">
    <property type="component" value="Unassembled WGS sequence"/>
</dbReference>
<dbReference type="Gene3D" id="1.10.238.10">
    <property type="entry name" value="EF-hand"/>
    <property type="match status" value="3"/>
</dbReference>
<name>A0AAD3HS05_9CHLO</name>
<dbReference type="InterPro" id="IPR018247">
    <property type="entry name" value="EF_Hand_1_Ca_BS"/>
</dbReference>
<dbReference type="InterPro" id="IPR001763">
    <property type="entry name" value="Rhodanese-like_dom"/>
</dbReference>
<feature type="domain" description="EF-hand" evidence="4">
    <location>
        <begin position="95"/>
        <end position="130"/>
    </location>
</feature>
<keyword evidence="6" id="KW-1185">Reference proteome</keyword>
<feature type="domain" description="EF-hand" evidence="4">
    <location>
        <begin position="296"/>
        <end position="331"/>
    </location>
</feature>
<comment type="caution">
    <text evidence="5">The sequence shown here is derived from an EMBL/GenBank/DDBJ whole genome shotgun (WGS) entry which is preliminary data.</text>
</comment>
<dbReference type="PROSITE" id="PS00018">
    <property type="entry name" value="EF_HAND_1"/>
    <property type="match status" value="6"/>
</dbReference>
<feature type="compositionally biased region" description="Gly residues" evidence="2">
    <location>
        <begin position="270"/>
        <end position="287"/>
    </location>
</feature>
<organism evidence="5 6">
    <name type="scientific">Astrephomene gubernaculifera</name>
    <dbReference type="NCBI Taxonomy" id="47775"/>
    <lineage>
        <taxon>Eukaryota</taxon>
        <taxon>Viridiplantae</taxon>
        <taxon>Chlorophyta</taxon>
        <taxon>core chlorophytes</taxon>
        <taxon>Chlorophyceae</taxon>
        <taxon>CS clade</taxon>
        <taxon>Chlamydomonadales</taxon>
        <taxon>Astrephomenaceae</taxon>
        <taxon>Astrephomene</taxon>
    </lineage>
</organism>
<dbReference type="EMBL" id="BMAR01000038">
    <property type="protein sequence ID" value="GFR50480.1"/>
    <property type="molecule type" value="Genomic_DNA"/>
</dbReference>
<feature type="domain" description="EF-hand" evidence="4">
    <location>
        <begin position="38"/>
        <end position="73"/>
    </location>
</feature>
<dbReference type="SUPFAM" id="SSF52821">
    <property type="entry name" value="Rhodanese/Cell cycle control phosphatase"/>
    <property type="match status" value="1"/>
</dbReference>
<reference evidence="5 6" key="1">
    <citation type="journal article" date="2021" name="Sci. Rep.">
        <title>Genome sequencing of the multicellular alga Astrephomene provides insights into convergent evolution of germ-soma differentiation.</title>
        <authorList>
            <person name="Yamashita S."/>
            <person name="Yamamoto K."/>
            <person name="Matsuzaki R."/>
            <person name="Suzuki S."/>
            <person name="Yamaguchi H."/>
            <person name="Hirooka S."/>
            <person name="Minakuchi Y."/>
            <person name="Miyagishima S."/>
            <person name="Kawachi M."/>
            <person name="Toyoda A."/>
            <person name="Nozaki H."/>
        </authorList>
    </citation>
    <scope>NUCLEOTIDE SEQUENCE [LARGE SCALE GENOMIC DNA]</scope>
    <source>
        <strain evidence="5 6">NIES-4017</strain>
    </source>
</reference>
<dbReference type="PANTHER" id="PTHR23064">
    <property type="entry name" value="TROPONIN"/>
    <property type="match status" value="1"/>
</dbReference>
<dbReference type="GO" id="GO:0005509">
    <property type="term" value="F:calcium ion binding"/>
    <property type="evidence" value="ECO:0007669"/>
    <property type="project" value="InterPro"/>
</dbReference>
<dbReference type="CDD" id="cd00051">
    <property type="entry name" value="EFh"/>
    <property type="match status" value="1"/>
</dbReference>
<dbReference type="InterPro" id="IPR002048">
    <property type="entry name" value="EF_hand_dom"/>
</dbReference>
<dbReference type="InterPro" id="IPR052591">
    <property type="entry name" value="CML21-like"/>
</dbReference>
<keyword evidence="1" id="KW-0106">Calcium</keyword>
<feature type="domain" description="EF-hand" evidence="4">
    <location>
        <begin position="2"/>
        <end position="37"/>
    </location>
</feature>
<dbReference type="PROSITE" id="PS50222">
    <property type="entry name" value="EF_HAND_2"/>
    <property type="match status" value="7"/>
</dbReference>
<accession>A0AAD3HS05</accession>
<evidence type="ECO:0000259" key="3">
    <source>
        <dbReference type="PROSITE" id="PS50206"/>
    </source>
</evidence>